<proteinExistence type="predicted"/>
<dbReference type="Pfam" id="PF12732">
    <property type="entry name" value="YtxH"/>
    <property type="match status" value="1"/>
</dbReference>
<accession>A0A428MDY8</accession>
<dbReference type="InterPro" id="IPR024623">
    <property type="entry name" value="YtxH"/>
</dbReference>
<dbReference type="RefSeq" id="WP_125483871.1">
    <property type="nucleotide sequence ID" value="NZ_RSDW01000001.1"/>
</dbReference>
<organism evidence="2 3">
    <name type="scientific">Edaphobacter aggregans</name>
    <dbReference type="NCBI Taxonomy" id="570835"/>
    <lineage>
        <taxon>Bacteria</taxon>
        <taxon>Pseudomonadati</taxon>
        <taxon>Acidobacteriota</taxon>
        <taxon>Terriglobia</taxon>
        <taxon>Terriglobales</taxon>
        <taxon>Acidobacteriaceae</taxon>
        <taxon>Edaphobacter</taxon>
    </lineage>
</organism>
<evidence type="ECO:0000313" key="3">
    <source>
        <dbReference type="Proteomes" id="UP000269669"/>
    </source>
</evidence>
<name>A0A428MDY8_9BACT</name>
<keyword evidence="1" id="KW-0472">Membrane</keyword>
<keyword evidence="1" id="KW-0812">Transmembrane</keyword>
<evidence type="ECO:0000313" key="2">
    <source>
        <dbReference type="EMBL" id="RSL15088.1"/>
    </source>
</evidence>
<dbReference type="AlphaFoldDB" id="A0A428MDY8"/>
<keyword evidence="3" id="KW-1185">Reference proteome</keyword>
<dbReference type="PANTHER" id="PTHR35792:SF1">
    <property type="entry name" value="SLL0268 PROTEIN"/>
    <property type="match status" value="1"/>
</dbReference>
<gene>
    <name evidence="2" type="ORF">EDE15_0564</name>
</gene>
<dbReference type="InterPro" id="IPR052928">
    <property type="entry name" value="Desiccation-related_membrane"/>
</dbReference>
<dbReference type="OrthoDB" id="122801at2"/>
<dbReference type="PANTHER" id="PTHR35792">
    <property type="entry name" value="GENERAL STRESS PROTEIN"/>
    <property type="match status" value="1"/>
</dbReference>
<protein>
    <submittedName>
        <fullName evidence="2">Gas vesicle protein</fullName>
    </submittedName>
</protein>
<evidence type="ECO:0000256" key="1">
    <source>
        <dbReference type="SAM" id="Phobius"/>
    </source>
</evidence>
<keyword evidence="1" id="KW-1133">Transmembrane helix</keyword>
<dbReference type="Proteomes" id="UP000269669">
    <property type="component" value="Unassembled WGS sequence"/>
</dbReference>
<dbReference type="EMBL" id="RSDW01000001">
    <property type="protein sequence ID" value="RSL15088.1"/>
    <property type="molecule type" value="Genomic_DNA"/>
</dbReference>
<sequence length="98" mass="10284">MGAKNYWLAFLIGASAGAAVALLCAPQSGAKTRKQLRKGVEDAGDYLEDAGDYLKSQAERFASEAHKAVQRAKDQVDSVVDKAGDVVSSAVKNAQSLV</sequence>
<comment type="caution">
    <text evidence="2">The sequence shown here is derived from an EMBL/GenBank/DDBJ whole genome shotgun (WGS) entry which is preliminary data.</text>
</comment>
<reference evidence="2 3" key="1">
    <citation type="submission" date="2018-12" db="EMBL/GenBank/DDBJ databases">
        <title>Sequencing of bacterial isolates from soil warming experiment in Harvard Forest, Massachusetts, USA.</title>
        <authorList>
            <person name="Deangelis K."/>
        </authorList>
    </citation>
    <scope>NUCLEOTIDE SEQUENCE [LARGE SCALE GENOMIC DNA]</scope>
    <source>
        <strain evidence="2 3">EB153</strain>
    </source>
</reference>
<feature type="transmembrane region" description="Helical" evidence="1">
    <location>
        <begin position="6"/>
        <end position="25"/>
    </location>
</feature>